<dbReference type="PANTHER" id="PTHR22467:SF1">
    <property type="entry name" value="EZH INHIBITORY PROTEIN"/>
    <property type="match status" value="1"/>
</dbReference>
<dbReference type="RefSeq" id="XP_021009684.1">
    <property type="nucleotide sequence ID" value="XM_021154025.1"/>
</dbReference>
<protein>
    <submittedName>
        <fullName evidence="3">EZH inhibitory protein isoform X1</fullName>
    </submittedName>
</protein>
<proteinExistence type="predicted"/>
<evidence type="ECO:0000313" key="3">
    <source>
        <dbReference type="RefSeq" id="XP_021009684.1"/>
    </source>
</evidence>
<feature type="compositionally biased region" description="Acidic residues" evidence="1">
    <location>
        <begin position="426"/>
        <end position="442"/>
    </location>
</feature>
<feature type="compositionally biased region" description="Low complexity" evidence="1">
    <location>
        <begin position="502"/>
        <end position="541"/>
    </location>
</feature>
<dbReference type="GO" id="GO:0005634">
    <property type="term" value="C:nucleus"/>
    <property type="evidence" value="ECO:0007669"/>
    <property type="project" value="TreeGrafter"/>
</dbReference>
<feature type="compositionally biased region" description="Low complexity" evidence="1">
    <location>
        <begin position="318"/>
        <end position="327"/>
    </location>
</feature>
<dbReference type="PANTHER" id="PTHR22467">
    <property type="entry name" value="EZH INHIBITORY PROTEIN-RELATED"/>
    <property type="match status" value="1"/>
</dbReference>
<feature type="compositionally biased region" description="Basic and acidic residues" evidence="1">
    <location>
        <begin position="7"/>
        <end position="17"/>
    </location>
</feature>
<feature type="compositionally biased region" description="Low complexity" evidence="1">
    <location>
        <begin position="344"/>
        <end position="353"/>
    </location>
</feature>
<dbReference type="CTD" id="340602"/>
<feature type="compositionally biased region" description="Basic and acidic residues" evidence="1">
    <location>
        <begin position="568"/>
        <end position="582"/>
    </location>
</feature>
<dbReference type="GO" id="GO:0044877">
    <property type="term" value="F:protein-containing complex binding"/>
    <property type="evidence" value="ECO:0007669"/>
    <property type="project" value="Ensembl"/>
</dbReference>
<organism evidence="2 3">
    <name type="scientific">Mus caroli</name>
    <name type="common">Ryukyu mouse</name>
    <name type="synonym">Ricefield mouse</name>
    <dbReference type="NCBI Taxonomy" id="10089"/>
    <lineage>
        <taxon>Eukaryota</taxon>
        <taxon>Metazoa</taxon>
        <taxon>Chordata</taxon>
        <taxon>Craniata</taxon>
        <taxon>Vertebrata</taxon>
        <taxon>Euteleostomi</taxon>
        <taxon>Mammalia</taxon>
        <taxon>Eutheria</taxon>
        <taxon>Euarchontoglires</taxon>
        <taxon>Glires</taxon>
        <taxon>Rodentia</taxon>
        <taxon>Myomorpha</taxon>
        <taxon>Muroidea</taxon>
        <taxon>Muridae</taxon>
        <taxon>Murinae</taxon>
        <taxon>Mus</taxon>
        <taxon>Mus</taxon>
    </lineage>
</organism>
<feature type="region of interest" description="Disordered" evidence="1">
    <location>
        <begin position="554"/>
        <end position="582"/>
    </location>
</feature>
<dbReference type="Proteomes" id="UP000515126">
    <property type="component" value="Chromosome X"/>
</dbReference>
<dbReference type="GO" id="GO:0006325">
    <property type="term" value="P:chromatin organization"/>
    <property type="evidence" value="ECO:0007669"/>
    <property type="project" value="Ensembl"/>
</dbReference>
<feature type="compositionally biased region" description="Low complexity" evidence="1">
    <location>
        <begin position="292"/>
        <end position="301"/>
    </location>
</feature>
<feature type="compositionally biased region" description="Polar residues" evidence="1">
    <location>
        <begin position="192"/>
        <end position="203"/>
    </location>
</feature>
<dbReference type="InterPro" id="IPR052882">
    <property type="entry name" value="EZH_Inhibitor"/>
</dbReference>
<evidence type="ECO:0000256" key="1">
    <source>
        <dbReference type="SAM" id="MobiDB-lite"/>
    </source>
</evidence>
<feature type="compositionally biased region" description="Low complexity" evidence="1">
    <location>
        <begin position="212"/>
        <end position="225"/>
    </location>
</feature>
<accession>A0A6P5P0U2</accession>
<sequence length="582" mass="61168">MASSSSPERELETLRDTDESEGEAPGSSGPRGRGAGSALHLRSLEAEMAAACVTSMAGEDLGTFSEPESQHGNPEGGGGPDLELGRARPMMRSQSEFGLALKDGGKADQGDQGRKGGKGSSGSPPHTKSSRKRKQPNPNRSLTAQRAAGPLLPRAGASPATPQPKSSLSPRPDRSHHFDLPVGNLEAPGPTLRSSTARGSGSTPVPKALRCAESSHAGSDQSSSAGRELRQQASPQAPDDGGGGGGPDPRGSGTPEGWVLRSRVVPFGRRSSASEVSPEAQSTGWNLRPRPRSSASAVSPEARPEAQSAGRNLRPRPRSSASVVSPESRSEAQSAGWNLRPRPRSSASVVSPEARSETQSAGWNLRPRATPRVPVAPSSTTRSSSDRGSSRATRSRSRSRSCSTPRLGSDHRQSHKIKMRLKLEVEPEPESEAEQEEQELEPEPGPSSPPQASRSSSRLTVPGRSSLAAEDSPPRRPVRMRASSPSPPGRLYPLPKQYFEGSRSPSSSSSESPSVSSSHSPLNKSPDPSSSPPLSSLSGPNPFLLALIADLNNLDSSSPRVPGEEIEAAPHTHEEEDKKYRG</sequence>
<evidence type="ECO:0000313" key="2">
    <source>
        <dbReference type="Proteomes" id="UP000515126"/>
    </source>
</evidence>
<dbReference type="AlphaFoldDB" id="A0A6P5P0U2"/>
<name>A0A6P5P0U2_MUSCR</name>
<reference evidence="3" key="1">
    <citation type="submission" date="2025-08" db="UniProtKB">
        <authorList>
            <consortium name="RefSeq"/>
        </authorList>
    </citation>
    <scope>IDENTIFICATION</scope>
</reference>
<dbReference type="GO" id="GO:0048599">
    <property type="term" value="P:oocyte development"/>
    <property type="evidence" value="ECO:0007669"/>
    <property type="project" value="Ensembl"/>
</dbReference>
<dbReference type="KEGG" id="mcal:110287392"/>
<feature type="compositionally biased region" description="Polar residues" evidence="1">
    <location>
        <begin position="271"/>
        <end position="285"/>
    </location>
</feature>
<dbReference type="GeneID" id="110287392"/>
<keyword evidence="2" id="KW-1185">Reference proteome</keyword>
<feature type="region of interest" description="Disordered" evidence="1">
    <location>
        <begin position="59"/>
        <end position="541"/>
    </location>
</feature>
<feature type="region of interest" description="Disordered" evidence="1">
    <location>
        <begin position="1"/>
        <end position="40"/>
    </location>
</feature>
<feature type="compositionally biased region" description="Low complexity" evidence="1">
    <location>
        <begin position="366"/>
        <end position="383"/>
    </location>
</feature>
<gene>
    <name evidence="3" type="primary">Ezhip</name>
</gene>
<feature type="compositionally biased region" description="Basic and acidic residues" evidence="1">
    <location>
        <begin position="103"/>
        <end position="114"/>
    </location>
</feature>